<dbReference type="GO" id="GO:0005829">
    <property type="term" value="C:cytosol"/>
    <property type="evidence" value="ECO:0007669"/>
    <property type="project" value="TreeGrafter"/>
</dbReference>
<dbReference type="PANTHER" id="PTHR21047:SF2">
    <property type="entry name" value="THYMIDINE DIPHOSPHO-4-KETO-RHAMNOSE 3,5-EPIMERASE"/>
    <property type="match status" value="1"/>
</dbReference>
<dbReference type="GO" id="GO:0019305">
    <property type="term" value="P:dTDP-rhamnose biosynthetic process"/>
    <property type="evidence" value="ECO:0007669"/>
    <property type="project" value="TreeGrafter"/>
</dbReference>
<comment type="caution">
    <text evidence="3">The sequence shown here is derived from an EMBL/GenBank/DDBJ whole genome shotgun (WGS) entry which is preliminary data.</text>
</comment>
<dbReference type="Proteomes" id="UP000529783">
    <property type="component" value="Unassembled WGS sequence"/>
</dbReference>
<dbReference type="CDD" id="cd00438">
    <property type="entry name" value="cupin_RmlC"/>
    <property type="match status" value="1"/>
</dbReference>
<accession>A0A7Y9ER98</accession>
<dbReference type="Gene3D" id="2.60.120.10">
    <property type="entry name" value="Jelly Rolls"/>
    <property type="match status" value="1"/>
</dbReference>
<protein>
    <submittedName>
        <fullName evidence="3">NDP-hexose 3,5-(Or5-) epimerase</fullName>
    </submittedName>
</protein>
<feature type="region of interest" description="Disordered" evidence="2">
    <location>
        <begin position="179"/>
        <end position="202"/>
    </location>
</feature>
<dbReference type="SUPFAM" id="SSF51182">
    <property type="entry name" value="RmlC-like cupins"/>
    <property type="match status" value="1"/>
</dbReference>
<dbReference type="AlphaFoldDB" id="A0A7Y9ER98"/>
<gene>
    <name evidence="3" type="ORF">BJY14_008483</name>
</gene>
<dbReference type="GO" id="GO:0000271">
    <property type="term" value="P:polysaccharide biosynthetic process"/>
    <property type="evidence" value="ECO:0007669"/>
    <property type="project" value="TreeGrafter"/>
</dbReference>
<dbReference type="InterPro" id="IPR014710">
    <property type="entry name" value="RmlC-like_jellyroll"/>
</dbReference>
<dbReference type="InterPro" id="IPR000888">
    <property type="entry name" value="RmlC-like"/>
</dbReference>
<comment type="similarity">
    <text evidence="1">Belongs to the dTDP-4-dehydrorhamnose 3,5-epimerase family.</text>
</comment>
<organism evidence="3 4">
    <name type="scientific">Actinomadura luteofluorescens</name>
    <dbReference type="NCBI Taxonomy" id="46163"/>
    <lineage>
        <taxon>Bacteria</taxon>
        <taxon>Bacillati</taxon>
        <taxon>Actinomycetota</taxon>
        <taxon>Actinomycetes</taxon>
        <taxon>Streptosporangiales</taxon>
        <taxon>Thermomonosporaceae</taxon>
        <taxon>Actinomadura</taxon>
    </lineage>
</organism>
<dbReference type="RefSeq" id="WP_179848691.1">
    <property type="nucleotide sequence ID" value="NZ_JACCBA010000001.1"/>
</dbReference>
<dbReference type="InterPro" id="IPR011051">
    <property type="entry name" value="RmlC_Cupin_sf"/>
</dbReference>
<evidence type="ECO:0000256" key="1">
    <source>
        <dbReference type="ARBA" id="ARBA00010154"/>
    </source>
</evidence>
<dbReference type="PANTHER" id="PTHR21047">
    <property type="entry name" value="DTDP-6-DEOXY-D-GLUCOSE-3,5 EPIMERASE"/>
    <property type="match status" value="1"/>
</dbReference>
<name>A0A7Y9ER98_9ACTN</name>
<keyword evidence="4" id="KW-1185">Reference proteome</keyword>
<reference evidence="3 4" key="1">
    <citation type="submission" date="2020-07" db="EMBL/GenBank/DDBJ databases">
        <title>Sequencing the genomes of 1000 actinobacteria strains.</title>
        <authorList>
            <person name="Klenk H.-P."/>
        </authorList>
    </citation>
    <scope>NUCLEOTIDE SEQUENCE [LARGE SCALE GENOMIC DNA]</scope>
    <source>
        <strain evidence="3 4">DSM 40398</strain>
    </source>
</reference>
<dbReference type="EMBL" id="JACCBA010000001">
    <property type="protein sequence ID" value="NYD52500.1"/>
    <property type="molecule type" value="Genomic_DNA"/>
</dbReference>
<evidence type="ECO:0000313" key="4">
    <source>
        <dbReference type="Proteomes" id="UP000529783"/>
    </source>
</evidence>
<dbReference type="Pfam" id="PF00908">
    <property type="entry name" value="dTDP_sugar_isom"/>
    <property type="match status" value="1"/>
</dbReference>
<evidence type="ECO:0000256" key="2">
    <source>
        <dbReference type="SAM" id="MobiDB-lite"/>
    </source>
</evidence>
<dbReference type="GO" id="GO:0008830">
    <property type="term" value="F:dTDP-4-dehydrorhamnose 3,5-epimerase activity"/>
    <property type="evidence" value="ECO:0007669"/>
    <property type="project" value="InterPro"/>
</dbReference>
<evidence type="ECO:0000313" key="3">
    <source>
        <dbReference type="EMBL" id="NYD52500.1"/>
    </source>
</evidence>
<sequence>MHVRETAVPGAYVLTSDHHSDRRGGFFEVMRADVLEAVLGRPFVPRQINCSTSRRNTLRGIRGVTVPPGQAKYVTCVSGAVRDIVVDLRVGSPAFGHHAVNELYAGSGRSVYIPEGAGHAFLALTDDTCVCYALSSTHAPEAQISINPLDPDLALPWGTTEPPLLSDGDAAAPSMAETVSAGLLPRWREPGDPSTRLRGSNR</sequence>
<proteinExistence type="inferred from homology"/>